<evidence type="ECO:0000313" key="1">
    <source>
        <dbReference type="EMBL" id="WMV11654.1"/>
    </source>
</evidence>
<dbReference type="EMBL" id="CP133612">
    <property type="protein sequence ID" value="WMV11654.1"/>
    <property type="molecule type" value="Genomic_DNA"/>
</dbReference>
<organism evidence="1 2">
    <name type="scientific">Solanum verrucosum</name>
    <dbReference type="NCBI Taxonomy" id="315347"/>
    <lineage>
        <taxon>Eukaryota</taxon>
        <taxon>Viridiplantae</taxon>
        <taxon>Streptophyta</taxon>
        <taxon>Embryophyta</taxon>
        <taxon>Tracheophyta</taxon>
        <taxon>Spermatophyta</taxon>
        <taxon>Magnoliopsida</taxon>
        <taxon>eudicotyledons</taxon>
        <taxon>Gunneridae</taxon>
        <taxon>Pentapetalae</taxon>
        <taxon>asterids</taxon>
        <taxon>lamiids</taxon>
        <taxon>Solanales</taxon>
        <taxon>Solanaceae</taxon>
        <taxon>Solanoideae</taxon>
        <taxon>Solaneae</taxon>
        <taxon>Solanum</taxon>
    </lineage>
</organism>
<sequence length="93" mass="10418">LQYPLLKRTFVRERKDQKVPEGSNKPGNCSRISCLVSQVASSTGRCLQQTLTTGMALERNLFTSLARMATGFSANVTRSSNSTLRFWFDVLRS</sequence>
<dbReference type="AlphaFoldDB" id="A0AAF0PV28"/>
<proteinExistence type="predicted"/>
<name>A0AAF0PV28_SOLVR</name>
<feature type="non-terminal residue" evidence="1">
    <location>
        <position position="1"/>
    </location>
</feature>
<reference evidence="1" key="1">
    <citation type="submission" date="2023-08" db="EMBL/GenBank/DDBJ databases">
        <title>A de novo genome assembly of Solanum verrucosum Schlechtendal, a Mexican diploid species geographically isolated from the other diploid A-genome species in potato relatives.</title>
        <authorList>
            <person name="Hosaka K."/>
        </authorList>
    </citation>
    <scope>NUCLEOTIDE SEQUENCE</scope>
    <source>
        <tissue evidence="1">Young leaves</tissue>
    </source>
</reference>
<dbReference type="Proteomes" id="UP001234989">
    <property type="component" value="Chromosome 1"/>
</dbReference>
<keyword evidence="2" id="KW-1185">Reference proteome</keyword>
<accession>A0AAF0PV28</accession>
<gene>
    <name evidence="1" type="ORF">MTR67_005039</name>
</gene>
<evidence type="ECO:0000313" key="2">
    <source>
        <dbReference type="Proteomes" id="UP001234989"/>
    </source>
</evidence>
<protein>
    <submittedName>
        <fullName evidence="1">Uncharacterized protein</fullName>
    </submittedName>
</protein>